<proteinExistence type="predicted"/>
<dbReference type="InterPro" id="IPR001867">
    <property type="entry name" value="OmpR/PhoB-type_DNA-bd"/>
</dbReference>
<dbReference type="PROSITE" id="PS51755">
    <property type="entry name" value="OMPR_PHOB"/>
    <property type="match status" value="1"/>
</dbReference>
<dbReference type="Gene3D" id="1.10.10.10">
    <property type="entry name" value="Winged helix-like DNA-binding domain superfamily/Winged helix DNA-binding domain"/>
    <property type="match status" value="1"/>
</dbReference>
<evidence type="ECO:0000313" key="4">
    <source>
        <dbReference type="EMBL" id="SDH65859.1"/>
    </source>
</evidence>
<dbReference type="GO" id="GO:0006355">
    <property type="term" value="P:regulation of DNA-templated transcription"/>
    <property type="evidence" value="ECO:0007669"/>
    <property type="project" value="InterPro"/>
</dbReference>
<dbReference type="EMBL" id="FNDD01000023">
    <property type="protein sequence ID" value="SDH65859.1"/>
    <property type="molecule type" value="Genomic_DNA"/>
</dbReference>
<dbReference type="SMART" id="SM00862">
    <property type="entry name" value="Trans_reg_C"/>
    <property type="match status" value="1"/>
</dbReference>
<organism evidence="4 5">
    <name type="scientific">Vibrio xiamenensis</name>
    <dbReference type="NCBI Taxonomy" id="861298"/>
    <lineage>
        <taxon>Bacteria</taxon>
        <taxon>Pseudomonadati</taxon>
        <taxon>Pseudomonadota</taxon>
        <taxon>Gammaproteobacteria</taxon>
        <taxon>Vibrionales</taxon>
        <taxon>Vibrionaceae</taxon>
        <taxon>Vibrio</taxon>
    </lineage>
</organism>
<evidence type="ECO:0000313" key="5">
    <source>
        <dbReference type="Proteomes" id="UP000198854"/>
    </source>
</evidence>
<keyword evidence="5" id="KW-1185">Reference proteome</keyword>
<reference evidence="4 5" key="1">
    <citation type="submission" date="2016-10" db="EMBL/GenBank/DDBJ databases">
        <authorList>
            <person name="de Groot N.N."/>
        </authorList>
    </citation>
    <scope>NUCLEOTIDE SEQUENCE [LARGE SCALE GENOMIC DNA]</scope>
    <source>
        <strain evidence="4 5">CGMCC 1.10228</strain>
    </source>
</reference>
<evidence type="ECO:0000256" key="1">
    <source>
        <dbReference type="ARBA" id="ARBA00023125"/>
    </source>
</evidence>
<accession>A0A1G8E8A1</accession>
<gene>
    <name evidence="4" type="ORF">SAMN04488136_12343</name>
</gene>
<protein>
    <submittedName>
        <fullName evidence="4">Cholera toxin transcriptional activator</fullName>
    </submittedName>
</protein>
<feature type="DNA-binding region" description="OmpR/PhoB-type" evidence="2">
    <location>
        <begin position="9"/>
        <end position="113"/>
    </location>
</feature>
<name>A0A1G8E8A1_9VIBR</name>
<dbReference type="Proteomes" id="UP000198854">
    <property type="component" value="Unassembled WGS sequence"/>
</dbReference>
<dbReference type="InterPro" id="IPR016032">
    <property type="entry name" value="Sig_transdc_resp-reg_C-effctor"/>
</dbReference>
<keyword evidence="1 2" id="KW-0238">DNA-binding</keyword>
<dbReference type="STRING" id="861298.SAMN04488136_12343"/>
<evidence type="ECO:0000256" key="2">
    <source>
        <dbReference type="PROSITE-ProRule" id="PRU01091"/>
    </source>
</evidence>
<dbReference type="SUPFAM" id="SSF46894">
    <property type="entry name" value="C-terminal effector domain of the bipartite response regulators"/>
    <property type="match status" value="1"/>
</dbReference>
<dbReference type="InterPro" id="IPR036388">
    <property type="entry name" value="WH-like_DNA-bd_sf"/>
</dbReference>
<dbReference type="GO" id="GO:0003677">
    <property type="term" value="F:DNA binding"/>
    <property type="evidence" value="ECO:0007669"/>
    <property type="project" value="UniProtKB-UniRule"/>
</dbReference>
<sequence length="300" mass="33811">MVISMSQIGNKFNLANRFIFDPNNNSLIDINNDDDVIRLGSNESRILLLLAENPNQVVTRNELHDFVWREQGFEVDDSSLTQAISTLRKMLHDSTRSPEFVKTVPKRGYQLICDVETNQAQQNQDKEPPLEEPALPVQAEVEELVNDDVLPLEPVVASSSPVVESVEPTTPSITLTAQPKQRWGMLEKLMILVAIILPIAVFMLSEPSESEFRDIAVFDNVPIRTPINHPSLQAWLPSIELCVNQYKQKYHGDYNPVEIIATGGQGHQLVLNYIHPLEHSSENITLRIFADQNGLNKVCQ</sequence>
<dbReference type="GO" id="GO:0000160">
    <property type="term" value="P:phosphorelay signal transduction system"/>
    <property type="evidence" value="ECO:0007669"/>
    <property type="project" value="InterPro"/>
</dbReference>
<feature type="domain" description="OmpR/PhoB-type" evidence="3">
    <location>
        <begin position="9"/>
        <end position="113"/>
    </location>
</feature>
<evidence type="ECO:0000259" key="3">
    <source>
        <dbReference type="PROSITE" id="PS51755"/>
    </source>
</evidence>
<dbReference type="Pfam" id="PF00486">
    <property type="entry name" value="Trans_reg_C"/>
    <property type="match status" value="1"/>
</dbReference>
<dbReference type="CDD" id="cd00383">
    <property type="entry name" value="trans_reg_C"/>
    <property type="match status" value="1"/>
</dbReference>
<dbReference type="AlphaFoldDB" id="A0A1G8E8A1"/>